<comment type="similarity">
    <text evidence="1">Belongs to the GcvT family.</text>
</comment>
<dbReference type="Gene3D" id="1.10.10.1100">
    <property type="entry name" value="BFD-like [2Fe-2S]-binding domain"/>
    <property type="match status" value="1"/>
</dbReference>
<feature type="domain" description="SoxA A3" evidence="6">
    <location>
        <begin position="529"/>
        <end position="613"/>
    </location>
</feature>
<feature type="domain" description="GCVT N-terminal" evidence="3">
    <location>
        <begin position="627"/>
        <end position="898"/>
    </location>
</feature>
<dbReference type="SUPFAM" id="SSF101790">
    <property type="entry name" value="Aminomethyltransferase beta-barrel domain"/>
    <property type="match status" value="1"/>
</dbReference>
<dbReference type="OrthoDB" id="5287468at2"/>
<evidence type="ECO:0000259" key="6">
    <source>
        <dbReference type="Pfam" id="PF17806"/>
    </source>
</evidence>
<dbReference type="SUPFAM" id="SSF103025">
    <property type="entry name" value="Folate-binding domain"/>
    <property type="match status" value="1"/>
</dbReference>
<name>A0A1G7XU81_9PROT</name>
<proteinExistence type="inferred from homology"/>
<gene>
    <name evidence="7" type="ORF">SAMN05421742_10399</name>
</gene>
<dbReference type="InterPro" id="IPR042204">
    <property type="entry name" value="2Fe-2S-bd_N"/>
</dbReference>
<dbReference type="Pfam" id="PF13510">
    <property type="entry name" value="Fer2_4"/>
    <property type="match status" value="1"/>
</dbReference>
<evidence type="ECO:0000259" key="3">
    <source>
        <dbReference type="Pfam" id="PF01571"/>
    </source>
</evidence>
<accession>A0A1G7XU81</accession>
<dbReference type="Pfam" id="PF17806">
    <property type="entry name" value="SO_alpha_A3"/>
    <property type="match status" value="1"/>
</dbReference>
<feature type="domain" description="Aminomethyltransferase C-terminal" evidence="5">
    <location>
        <begin position="918"/>
        <end position="1004"/>
    </location>
</feature>
<organism evidence="7 8">
    <name type="scientific">Roseospirillum parvum</name>
    <dbReference type="NCBI Taxonomy" id="83401"/>
    <lineage>
        <taxon>Bacteria</taxon>
        <taxon>Pseudomonadati</taxon>
        <taxon>Pseudomonadota</taxon>
        <taxon>Alphaproteobacteria</taxon>
        <taxon>Rhodospirillales</taxon>
        <taxon>Rhodospirillaceae</taxon>
        <taxon>Roseospirillum</taxon>
    </lineage>
</organism>
<keyword evidence="2" id="KW-0560">Oxidoreductase</keyword>
<dbReference type="Pfam" id="PF07992">
    <property type="entry name" value="Pyr_redox_2"/>
    <property type="match status" value="1"/>
</dbReference>
<dbReference type="PANTHER" id="PTHR43757:SF2">
    <property type="entry name" value="AMINOMETHYLTRANSFERASE, MITOCHONDRIAL"/>
    <property type="match status" value="1"/>
</dbReference>
<dbReference type="EMBL" id="FNCV01000003">
    <property type="protein sequence ID" value="SDG87755.1"/>
    <property type="molecule type" value="Genomic_DNA"/>
</dbReference>
<dbReference type="Gene3D" id="3.50.50.60">
    <property type="entry name" value="FAD/NAD(P)-binding domain"/>
    <property type="match status" value="1"/>
</dbReference>
<dbReference type="InterPro" id="IPR006222">
    <property type="entry name" value="GCVT_N"/>
</dbReference>
<dbReference type="PRINTS" id="PR00411">
    <property type="entry name" value="PNDRDTASEI"/>
</dbReference>
<dbReference type="InterPro" id="IPR028896">
    <property type="entry name" value="GcvT/YgfZ/DmdA"/>
</dbReference>
<sequence length="1012" mass="107888">MSTDLFRIPPELASPLEDIDRAHPVAFRFDGKRLRGRAGDTLASALLANGVHLVGRGIKYHRPRGIVAAGAEEPNALVQVGQGTRGEPNLKATQVALFDNLSAAPVNVWPSLKFDALAANELLSPLMVAGFYYKTFKEGPASWWDRVYEPLIRRAAGWGKAPPGPDPDTYEHTHAHCDVLVIGAGPAGLSAAKAAAESGARVMVLEDDARPGGHLLARPRRVDGRPGHQWAAETAAALAAHPEVRLLTRTTALGVYATAHVTAVERLTDHLGPGAPGPRQRLWHIRAGRIVLASGAHERPLVFADNDRPGIMLAGAVGTYVHRYGVLPGRRAVILTNNDSAYETALALLDGGGSVVAVLDTRREPSGPLVEAVRARGVPIRAGYGITGTTGRGRVKRVWISPLAEDLSPRIAETTLDCDLVAVSGGFSPVVHLWSQGQGKLAWDDRQACFVPDPARPAVEPISVAGAANGCFELAEILAQGANAGAEAARAAGFTAKATTPPGVEAPPATPPAPIWLVPSDKPPGEGVGKHFVDLQNDTTAADIALAAREGMTSVELMKRYTLAGFGTDQGKTGNINALAILAHELGKPIPEVGTTTFRPPYTPLTFGAMAGRQVGALFAPERVTPMHDRHRARGAVFEDVGPWKRARYYPEGGEDMDAAVARECRAARQAVAVLDASTLGKIEVEGPDAAAFLDRVYTNTLSTLGVGRIRYGLMLNDDGRLMDDGTVTRLGEDRYLLTTTTGGAATVMDWLEELHQTEWPELDLHLTSVTDRWAVAQVAGPKARDLLAELAPDMDLSAQALPFMRFVEGTVAGLPARVFRISFTGELSFEVAVPWSVGGALWDALFKAGGKHGLTPFGTEAMHVLRAEKGFIIVGQETDGSVTPLDLGLDWALGKKKGDYIGRRSLARADLARDDRKHLVGLLTEDPGEVLEEGAQLVDDPDQAPPMTMVGHVTSSYMSPTLERSIALALVARGRQRMGQTVHAPLADGRVVKATIVDPVFYDKEGKRRDG</sequence>
<dbReference type="InterPro" id="IPR023753">
    <property type="entry name" value="FAD/NAD-binding_dom"/>
</dbReference>
<evidence type="ECO:0000259" key="5">
    <source>
        <dbReference type="Pfam" id="PF08669"/>
    </source>
</evidence>
<dbReference type="Pfam" id="PF08669">
    <property type="entry name" value="GCV_T_C"/>
    <property type="match status" value="1"/>
</dbReference>
<dbReference type="InterPro" id="IPR041854">
    <property type="entry name" value="BFD-like_2Fe2S-bd_dom_sf"/>
</dbReference>
<evidence type="ECO:0000256" key="2">
    <source>
        <dbReference type="ARBA" id="ARBA00023002"/>
    </source>
</evidence>
<dbReference type="GO" id="GO:0008115">
    <property type="term" value="F:sarcosine oxidase activity"/>
    <property type="evidence" value="ECO:0007669"/>
    <property type="project" value="InterPro"/>
</dbReference>
<dbReference type="PRINTS" id="PR00368">
    <property type="entry name" value="FADPNR"/>
</dbReference>
<dbReference type="Gene3D" id="3.10.20.440">
    <property type="entry name" value="2Fe-2S iron-sulphur cluster binding domain, sarcosine oxidase, alpha subunit, N-terminal domain"/>
    <property type="match status" value="1"/>
</dbReference>
<evidence type="ECO:0000313" key="7">
    <source>
        <dbReference type="EMBL" id="SDG87755.1"/>
    </source>
</evidence>
<evidence type="ECO:0000256" key="1">
    <source>
        <dbReference type="ARBA" id="ARBA00008609"/>
    </source>
</evidence>
<dbReference type="RefSeq" id="WP_092616791.1">
    <property type="nucleotide sequence ID" value="NZ_FNCV01000003.1"/>
</dbReference>
<protein>
    <submittedName>
        <fullName evidence="7">Sarcosine oxidase subunit alpha</fullName>
    </submittedName>
</protein>
<reference evidence="8" key="1">
    <citation type="submission" date="2016-10" db="EMBL/GenBank/DDBJ databases">
        <authorList>
            <person name="Varghese N."/>
            <person name="Submissions S."/>
        </authorList>
    </citation>
    <scope>NUCLEOTIDE SEQUENCE [LARGE SCALE GENOMIC DNA]</scope>
    <source>
        <strain evidence="8">930I</strain>
    </source>
</reference>
<dbReference type="InterPro" id="IPR013977">
    <property type="entry name" value="GcvT_C"/>
</dbReference>
<dbReference type="InterPro" id="IPR036188">
    <property type="entry name" value="FAD/NAD-bd_sf"/>
</dbReference>
<dbReference type="Proteomes" id="UP000217076">
    <property type="component" value="Unassembled WGS sequence"/>
</dbReference>
<dbReference type="AlphaFoldDB" id="A0A1G7XU81"/>
<dbReference type="STRING" id="83401.SAMN05421742_10399"/>
<feature type="domain" description="FAD/NAD(P)-binding" evidence="4">
    <location>
        <begin position="178"/>
        <end position="470"/>
    </location>
</feature>
<evidence type="ECO:0000259" key="4">
    <source>
        <dbReference type="Pfam" id="PF07992"/>
    </source>
</evidence>
<dbReference type="InterPro" id="IPR006277">
    <property type="entry name" value="Sarcosine_oxidase_asu"/>
</dbReference>
<dbReference type="InterPro" id="IPR041117">
    <property type="entry name" value="SoxA_A3"/>
</dbReference>
<dbReference type="SUPFAM" id="SSF51905">
    <property type="entry name" value="FAD/NAD(P)-binding domain"/>
    <property type="match status" value="1"/>
</dbReference>
<dbReference type="PIRSF" id="PIRSF037980">
    <property type="entry name" value="SoxA"/>
    <property type="match status" value="1"/>
</dbReference>
<evidence type="ECO:0000313" key="8">
    <source>
        <dbReference type="Proteomes" id="UP000217076"/>
    </source>
</evidence>
<dbReference type="GO" id="GO:0005829">
    <property type="term" value="C:cytosol"/>
    <property type="evidence" value="ECO:0007669"/>
    <property type="project" value="TreeGrafter"/>
</dbReference>
<keyword evidence="8" id="KW-1185">Reference proteome</keyword>
<dbReference type="InterPro" id="IPR029043">
    <property type="entry name" value="GcvT/YgfZ_C"/>
</dbReference>
<dbReference type="InterPro" id="IPR027266">
    <property type="entry name" value="TrmE/GcvT-like"/>
</dbReference>
<dbReference type="GO" id="GO:0046653">
    <property type="term" value="P:tetrahydrofolate metabolic process"/>
    <property type="evidence" value="ECO:0007669"/>
    <property type="project" value="InterPro"/>
</dbReference>
<dbReference type="Gene3D" id="3.30.1360.120">
    <property type="entry name" value="Probable tRNA modification gtpase trme, domain 1"/>
    <property type="match status" value="1"/>
</dbReference>
<dbReference type="Pfam" id="PF01571">
    <property type="entry name" value="GCV_T"/>
    <property type="match status" value="1"/>
</dbReference>
<dbReference type="PANTHER" id="PTHR43757">
    <property type="entry name" value="AMINOMETHYLTRANSFERASE"/>
    <property type="match status" value="1"/>
</dbReference>
<dbReference type="NCBIfam" id="TIGR01372">
    <property type="entry name" value="soxA"/>
    <property type="match status" value="1"/>
</dbReference>